<evidence type="ECO:0000313" key="4">
    <source>
        <dbReference type="Proteomes" id="UP001182556"/>
    </source>
</evidence>
<proteinExistence type="predicted"/>
<dbReference type="SUPFAM" id="SSF50475">
    <property type="entry name" value="FMN-binding split barrel"/>
    <property type="match status" value="1"/>
</dbReference>
<accession>A0AAD9CWF5</accession>
<dbReference type="InterPro" id="IPR012349">
    <property type="entry name" value="Split_barrel_FMN-bd"/>
</dbReference>
<dbReference type="PANTHER" id="PTHR28243">
    <property type="entry name" value="AGL049CP"/>
    <property type="match status" value="1"/>
</dbReference>
<dbReference type="Pfam" id="PF12766">
    <property type="entry name" value="Pyridox_oxase_2"/>
    <property type="match status" value="1"/>
</dbReference>
<sequence>MSSGKPEWLGILEGQLKEYPQATTYSFATLSPENKPKVRSVIHRAITPSGLLLTTTDVRMQKPNHLAHDPSVEIAWWILDSAIQLRITGKAYIVSADAATTRKAIQAMGVQEGEEGKNEWWQDKREQLWKDLSGHLRGSFGRPTPGTPLDQVKEKPEDWIQRLDPESDDPKQKKDIEFAKGNFAIIAVQPTGVEVLELKPQPNRRTQWTKQSDGSWSKVEVSP</sequence>
<feature type="domain" description="Pyridoxamine 5'-phosphate oxidase Alr4036 family FMN-binding" evidence="2">
    <location>
        <begin position="6"/>
        <end position="94"/>
    </location>
</feature>
<feature type="region of interest" description="Disordered" evidence="1">
    <location>
        <begin position="198"/>
        <end position="223"/>
    </location>
</feature>
<evidence type="ECO:0000259" key="2">
    <source>
        <dbReference type="Pfam" id="PF12766"/>
    </source>
</evidence>
<name>A0AAD9CWF5_PAPLA</name>
<dbReference type="Gene3D" id="2.30.110.10">
    <property type="entry name" value="Electron Transport, Fmn-binding Protein, Chain A"/>
    <property type="match status" value="1"/>
</dbReference>
<dbReference type="Proteomes" id="UP001182556">
    <property type="component" value="Unassembled WGS sequence"/>
</dbReference>
<feature type="compositionally biased region" description="Polar residues" evidence="1">
    <location>
        <begin position="203"/>
        <end position="215"/>
    </location>
</feature>
<feature type="compositionally biased region" description="Basic and acidic residues" evidence="1">
    <location>
        <begin position="151"/>
        <end position="173"/>
    </location>
</feature>
<reference evidence="3" key="1">
    <citation type="submission" date="2023-02" db="EMBL/GenBank/DDBJ databases">
        <title>Identification and recombinant expression of a fungal hydrolase from Papiliotrema laurentii that hydrolyzes apple cutin and clears colloidal polyester polyurethane.</title>
        <authorList>
            <consortium name="DOE Joint Genome Institute"/>
            <person name="Roman V.A."/>
            <person name="Bojanowski C."/>
            <person name="Crable B.R."/>
            <person name="Wagner D.N."/>
            <person name="Hung C.S."/>
            <person name="Nadeau L.J."/>
            <person name="Schratz L."/>
            <person name="Haridas S."/>
            <person name="Pangilinan J."/>
            <person name="Lipzen A."/>
            <person name="Na H."/>
            <person name="Yan M."/>
            <person name="Ng V."/>
            <person name="Grigoriev I.V."/>
            <person name="Spatafora J.W."/>
            <person name="Barlow D."/>
            <person name="Biffinger J."/>
            <person name="Kelley-Loughnane N."/>
            <person name="Varaljay V.A."/>
            <person name="Crookes-Goodson W.J."/>
        </authorList>
    </citation>
    <scope>NUCLEOTIDE SEQUENCE</scope>
    <source>
        <strain evidence="3">5307AH</strain>
    </source>
</reference>
<dbReference type="EMBL" id="JAODAN010000010">
    <property type="protein sequence ID" value="KAK1921678.1"/>
    <property type="molecule type" value="Genomic_DNA"/>
</dbReference>
<protein>
    <recommendedName>
        <fullName evidence="2">Pyridoxamine 5'-phosphate oxidase Alr4036 family FMN-binding domain-containing protein</fullName>
    </recommendedName>
</protein>
<dbReference type="InterPro" id="IPR024624">
    <property type="entry name" value="Pyridox_Oxase_Alr4036_FMN-bd"/>
</dbReference>
<comment type="caution">
    <text evidence="3">The sequence shown here is derived from an EMBL/GenBank/DDBJ whole genome shotgun (WGS) entry which is preliminary data.</text>
</comment>
<feature type="region of interest" description="Disordered" evidence="1">
    <location>
        <begin position="134"/>
        <end position="173"/>
    </location>
</feature>
<dbReference type="AlphaFoldDB" id="A0AAD9CWF5"/>
<evidence type="ECO:0000313" key="3">
    <source>
        <dbReference type="EMBL" id="KAK1921678.1"/>
    </source>
</evidence>
<organism evidence="3 4">
    <name type="scientific">Papiliotrema laurentii</name>
    <name type="common">Cryptococcus laurentii</name>
    <dbReference type="NCBI Taxonomy" id="5418"/>
    <lineage>
        <taxon>Eukaryota</taxon>
        <taxon>Fungi</taxon>
        <taxon>Dikarya</taxon>
        <taxon>Basidiomycota</taxon>
        <taxon>Agaricomycotina</taxon>
        <taxon>Tremellomycetes</taxon>
        <taxon>Tremellales</taxon>
        <taxon>Rhynchogastremaceae</taxon>
        <taxon>Papiliotrema</taxon>
    </lineage>
</organism>
<dbReference type="PANTHER" id="PTHR28243:SF1">
    <property type="entry name" value="PYRIDOXAMINE 5'-PHOSPHATE OXIDASE ALR4036 FAMILY FMN-BINDING DOMAIN-CONTAINING PROTEIN"/>
    <property type="match status" value="1"/>
</dbReference>
<dbReference type="GO" id="GO:0010181">
    <property type="term" value="F:FMN binding"/>
    <property type="evidence" value="ECO:0007669"/>
    <property type="project" value="InterPro"/>
</dbReference>
<keyword evidence="4" id="KW-1185">Reference proteome</keyword>
<gene>
    <name evidence="3" type="ORF">DB88DRAFT_498838</name>
</gene>
<evidence type="ECO:0000256" key="1">
    <source>
        <dbReference type="SAM" id="MobiDB-lite"/>
    </source>
</evidence>